<proteinExistence type="predicted"/>
<name>A0A1A9GIH2_9ACTN</name>
<dbReference type="Gene3D" id="3.10.129.10">
    <property type="entry name" value="Hotdog Thioesterase"/>
    <property type="match status" value="1"/>
</dbReference>
<dbReference type="SUPFAM" id="SSF54637">
    <property type="entry name" value="Thioesterase/thiol ester dehydrase-isomerase"/>
    <property type="match status" value="1"/>
</dbReference>
<dbReference type="InterPro" id="IPR052061">
    <property type="entry name" value="PTE-AB_protein"/>
</dbReference>
<dbReference type="AlphaFoldDB" id="A0A1A9GIH2"/>
<dbReference type="KEGG" id="ndk:I601_0855"/>
<evidence type="ECO:0000313" key="2">
    <source>
        <dbReference type="Proteomes" id="UP000077868"/>
    </source>
</evidence>
<evidence type="ECO:0008006" key="3">
    <source>
        <dbReference type="Google" id="ProtNLM"/>
    </source>
</evidence>
<accession>A0A1A9GIH2</accession>
<dbReference type="OrthoDB" id="5242242at2"/>
<dbReference type="RefSeq" id="WP_068106821.1">
    <property type="nucleotide sequence ID" value="NZ_CP015079.1"/>
</dbReference>
<organism evidence="1 2">
    <name type="scientific">Nocardioides dokdonensis FR1436</name>
    <dbReference type="NCBI Taxonomy" id="1300347"/>
    <lineage>
        <taxon>Bacteria</taxon>
        <taxon>Bacillati</taxon>
        <taxon>Actinomycetota</taxon>
        <taxon>Actinomycetes</taxon>
        <taxon>Propionibacteriales</taxon>
        <taxon>Nocardioidaceae</taxon>
        <taxon>Nocardioides</taxon>
    </lineage>
</organism>
<dbReference type="PANTHER" id="PTHR47260">
    <property type="entry name" value="UPF0644 PROTEIN PB2B4.06"/>
    <property type="match status" value="1"/>
</dbReference>
<dbReference type="CDD" id="cd03443">
    <property type="entry name" value="PaaI_thioesterase"/>
    <property type="match status" value="1"/>
</dbReference>
<reference evidence="1 2" key="1">
    <citation type="submission" date="2016-03" db="EMBL/GenBank/DDBJ databases">
        <title>Complete genome sequence of a soil Actinobacterium, Nocardioides dokdonensis FR1436.</title>
        <authorList>
            <person name="Kwon S.-K."/>
            <person name="Kim K."/>
            <person name="Kim J.F."/>
        </authorList>
    </citation>
    <scope>NUCLEOTIDE SEQUENCE [LARGE SCALE GENOMIC DNA]</scope>
    <source>
        <strain evidence="1 2">FR1436</strain>
    </source>
</reference>
<dbReference type="InterPro" id="IPR029069">
    <property type="entry name" value="HotDog_dom_sf"/>
</dbReference>
<keyword evidence="2" id="KW-1185">Reference proteome</keyword>
<gene>
    <name evidence="1" type="ORF">I601_0855</name>
</gene>
<dbReference type="EMBL" id="CP015079">
    <property type="protein sequence ID" value="ANH37301.1"/>
    <property type="molecule type" value="Genomic_DNA"/>
</dbReference>
<protein>
    <recommendedName>
        <fullName evidence="3">Thioesterase superfamily protein</fullName>
    </recommendedName>
</protein>
<dbReference type="Proteomes" id="UP000077868">
    <property type="component" value="Chromosome"/>
</dbReference>
<sequence length="225" mass="24347">MAGYVQDDISSEEQDRQRDLYAPFTAALRGLVDAGIRTEVDDDEIRAVQAEVEALTERLRVRQIAGSYGVRFNQEGRGRAWGNAVVGVRNAVAPPLVIEHEGETGRVWSDFHLGAAYEGPPTLVHGGVSALILDQMLGEAAGAGKRPGMTGTLTLVYRQGTPLGPLRAEAWIDRVDGIKTWAKGRILGPDGVTVEAEGVFILPKWARPAFAEQESATQPTPPFFE</sequence>
<dbReference type="PANTHER" id="PTHR47260:SF1">
    <property type="entry name" value="UPF0644 PROTEIN PB2B4.06"/>
    <property type="match status" value="1"/>
</dbReference>
<dbReference type="STRING" id="1300347.I601_0855"/>
<dbReference type="PATRIC" id="fig|1300347.3.peg.856"/>
<evidence type="ECO:0000313" key="1">
    <source>
        <dbReference type="EMBL" id="ANH37301.1"/>
    </source>
</evidence>